<dbReference type="SMART" id="SM00554">
    <property type="entry name" value="FAS1"/>
    <property type="match status" value="3"/>
</dbReference>
<dbReference type="InterPro" id="IPR036378">
    <property type="entry name" value="FAS1_dom_sf"/>
</dbReference>
<protein>
    <recommendedName>
        <fullName evidence="2">FAS1 domain-containing protein</fullName>
    </recommendedName>
</protein>
<name>A0A9N9MZF1_9CUCU</name>
<feature type="domain" description="FAS1" evidence="2">
    <location>
        <begin position="46"/>
        <end position="176"/>
    </location>
</feature>
<evidence type="ECO:0000256" key="1">
    <source>
        <dbReference type="SAM" id="MobiDB-lite"/>
    </source>
</evidence>
<dbReference type="InterPro" id="IPR050904">
    <property type="entry name" value="Adhesion/Biosynth-related"/>
</dbReference>
<evidence type="ECO:0000313" key="4">
    <source>
        <dbReference type="Proteomes" id="UP001152799"/>
    </source>
</evidence>
<evidence type="ECO:0000259" key="2">
    <source>
        <dbReference type="PROSITE" id="PS50213"/>
    </source>
</evidence>
<keyword evidence="4" id="KW-1185">Reference proteome</keyword>
<feature type="compositionally biased region" description="Polar residues" evidence="1">
    <location>
        <begin position="590"/>
        <end position="603"/>
    </location>
</feature>
<evidence type="ECO:0000313" key="3">
    <source>
        <dbReference type="EMBL" id="CAG9771856.1"/>
    </source>
</evidence>
<dbReference type="SUPFAM" id="SSF82153">
    <property type="entry name" value="FAS1 domain"/>
    <property type="match status" value="3"/>
</dbReference>
<feature type="domain" description="FAS1" evidence="2">
    <location>
        <begin position="226"/>
        <end position="357"/>
    </location>
</feature>
<dbReference type="PANTHER" id="PTHR10900:SF124">
    <property type="entry name" value="FI05614P"/>
    <property type="match status" value="1"/>
</dbReference>
<accession>A0A9N9MZF1</accession>
<gene>
    <name evidence="3" type="ORF">CEUTPL_LOCUS12281</name>
</gene>
<dbReference type="Gene3D" id="2.30.180.10">
    <property type="entry name" value="FAS1 domain"/>
    <property type="match status" value="3"/>
</dbReference>
<dbReference type="FunFam" id="2.30.180.10:FF:000037">
    <property type="entry name" value="Uncharacterized protein, isoform A"/>
    <property type="match status" value="1"/>
</dbReference>
<dbReference type="GO" id="GO:0005615">
    <property type="term" value="C:extracellular space"/>
    <property type="evidence" value="ECO:0007669"/>
    <property type="project" value="TreeGrafter"/>
</dbReference>
<dbReference type="GO" id="GO:0007155">
    <property type="term" value="P:cell adhesion"/>
    <property type="evidence" value="ECO:0007669"/>
    <property type="project" value="TreeGrafter"/>
</dbReference>
<dbReference type="Proteomes" id="UP001152799">
    <property type="component" value="Chromosome 7"/>
</dbReference>
<feature type="region of interest" description="Disordered" evidence="1">
    <location>
        <begin position="570"/>
        <end position="603"/>
    </location>
</feature>
<feature type="domain" description="FAS1" evidence="2">
    <location>
        <begin position="390"/>
        <end position="520"/>
    </location>
</feature>
<dbReference type="GO" id="GO:0030198">
    <property type="term" value="P:extracellular matrix organization"/>
    <property type="evidence" value="ECO:0007669"/>
    <property type="project" value="TreeGrafter"/>
</dbReference>
<dbReference type="InterPro" id="IPR000782">
    <property type="entry name" value="FAS1_domain"/>
</dbReference>
<organism evidence="3 4">
    <name type="scientific">Ceutorhynchus assimilis</name>
    <name type="common">cabbage seed weevil</name>
    <dbReference type="NCBI Taxonomy" id="467358"/>
    <lineage>
        <taxon>Eukaryota</taxon>
        <taxon>Metazoa</taxon>
        <taxon>Ecdysozoa</taxon>
        <taxon>Arthropoda</taxon>
        <taxon>Hexapoda</taxon>
        <taxon>Insecta</taxon>
        <taxon>Pterygota</taxon>
        <taxon>Neoptera</taxon>
        <taxon>Endopterygota</taxon>
        <taxon>Coleoptera</taxon>
        <taxon>Polyphaga</taxon>
        <taxon>Cucujiformia</taxon>
        <taxon>Curculionidae</taxon>
        <taxon>Ceutorhynchinae</taxon>
        <taxon>Ceutorhynchus</taxon>
    </lineage>
</organism>
<dbReference type="AlphaFoldDB" id="A0A9N9MZF1"/>
<dbReference type="GO" id="GO:0031012">
    <property type="term" value="C:extracellular matrix"/>
    <property type="evidence" value="ECO:0007669"/>
    <property type="project" value="TreeGrafter"/>
</dbReference>
<dbReference type="Pfam" id="PF02469">
    <property type="entry name" value="Fasciclin"/>
    <property type="match status" value="3"/>
</dbReference>
<dbReference type="PANTHER" id="PTHR10900">
    <property type="entry name" value="PERIOSTIN-RELATED"/>
    <property type="match status" value="1"/>
</dbReference>
<dbReference type="OrthoDB" id="286301at2759"/>
<dbReference type="PROSITE" id="PS51257">
    <property type="entry name" value="PROKAR_LIPOPROTEIN"/>
    <property type="match status" value="1"/>
</dbReference>
<dbReference type="EMBL" id="OU892283">
    <property type="protein sequence ID" value="CAG9771856.1"/>
    <property type="molecule type" value="Genomic_DNA"/>
</dbReference>
<reference evidence="3" key="1">
    <citation type="submission" date="2022-01" db="EMBL/GenBank/DDBJ databases">
        <authorList>
            <person name="King R."/>
        </authorList>
    </citation>
    <scope>NUCLEOTIDE SEQUENCE</scope>
</reference>
<dbReference type="PROSITE" id="PS50213">
    <property type="entry name" value="FAS1"/>
    <property type="match status" value="3"/>
</dbReference>
<dbReference type="GO" id="GO:0050839">
    <property type="term" value="F:cell adhesion molecule binding"/>
    <property type="evidence" value="ECO:0007669"/>
    <property type="project" value="TreeGrafter"/>
</dbReference>
<proteinExistence type="predicted"/>
<sequence length="603" mass="67265">MRRHLTDVHAGGVDVGYVATKCFFLTVIVTFFGCHVTSGLQTLPDTGGINGQLTANHSVDHFFSLWLVFINDDVKISDKPFTIFAPKNRPSEKVRDRLRNSSDIELFKKLLMDQVILGTKVNLSNLDENKIYSTLGGTNVTIYRDNEGAIRVNNATVLEKEIEIPNGILVIVDSYLFDEDEPAISRNVSAREAPSAIRPLAFRTQKPANIGPSVSNIKSQSNASFVENVMEVLSFLKSRVRVFQHFVSRSNVSGLLKEGEEYTVFVPTDHAFQRWHPIDWGFYPFSVPEFTESVIVNHFVRGRLKQDTIKDGQVVQTLGGREILFRRTPNLTVNGATIVKGDTPVEKGNIMFIGEVLFVSESVVSKLHQQHRDKETPPLLAFPWFGAQFLSHAFLALERDKRFTHITRFLNLADLAPHVSGAGYTFFVPTDTAFEELGLDKMPDNYLSNGEGLQILLNHFVKGRLYDKDLKSGTALVTLGNQTLNVNRTANKVHINEALIVESEVFVYNLGTMFYIDKVLYNTLKVVPIKPLGGDIQTSTKAPSTSTTPSEIEYSTVEDIDSVTGELVEEHEPEVLFGDGTQETDDKSEYTTLGPSQNISSPK</sequence>